<dbReference type="InterPro" id="IPR036249">
    <property type="entry name" value="Thioredoxin-like_sf"/>
</dbReference>
<dbReference type="OrthoDB" id="5459240at2"/>
<accession>E6VW84</accession>
<protein>
    <recommendedName>
        <fullName evidence="3">Thioredoxin domain-containing protein</fullName>
    </recommendedName>
</protein>
<sequence length="109" mass="12504">MVKTMKPQAFELELFGGQPFLVAFLRRNERFRAQSRALDEASKQHVKSLRCYLYAQDYLDTAMQRFMIKGTPTFLIFSDGREVDRLIGDSDPETLDEFISSSIGSGKRS</sequence>
<dbReference type="CDD" id="cd02947">
    <property type="entry name" value="TRX_family"/>
    <property type="match status" value="1"/>
</dbReference>
<dbReference type="Proteomes" id="UP000002191">
    <property type="component" value="Chromosome"/>
</dbReference>
<dbReference type="Gene3D" id="3.40.30.10">
    <property type="entry name" value="Glutaredoxin"/>
    <property type="match status" value="1"/>
</dbReference>
<evidence type="ECO:0000313" key="1">
    <source>
        <dbReference type="EMBL" id="ADU63644.1"/>
    </source>
</evidence>
<proteinExistence type="predicted"/>
<dbReference type="HOGENOM" id="CLU_2117047_0_0_7"/>
<keyword evidence="2" id="KW-1185">Reference proteome</keyword>
<dbReference type="eggNOG" id="COG0526">
    <property type="taxonomic scope" value="Bacteria"/>
</dbReference>
<reference evidence="1 2" key="2">
    <citation type="journal article" date="2014" name="Genome Announc.">
        <title>Complete Genome Sequence of the Subsurface, Mesophilic Sulfate-Reducing Bacterium Desulfovibrio aespoeensis Aspo-2.</title>
        <authorList>
            <person name="Pedersen K."/>
            <person name="Bengtsson A."/>
            <person name="Edlund J."/>
            <person name="Rabe L."/>
            <person name="Hazen T."/>
            <person name="Chakraborty R."/>
            <person name="Goodwin L."/>
            <person name="Shapiro N."/>
        </authorList>
    </citation>
    <scope>NUCLEOTIDE SEQUENCE [LARGE SCALE GENOMIC DNA]</scope>
    <source>
        <strain evidence="2">ATCC 700646 / DSM 10631 / Aspo-2</strain>
    </source>
</reference>
<evidence type="ECO:0000313" key="2">
    <source>
        <dbReference type="Proteomes" id="UP000002191"/>
    </source>
</evidence>
<dbReference type="AlphaFoldDB" id="E6VW84"/>
<reference evidence="2" key="1">
    <citation type="submission" date="2010-12" db="EMBL/GenBank/DDBJ databases">
        <title>Complete sequence of Desulfovibrio aespoeensis Aspo-2.</title>
        <authorList>
            <consortium name="US DOE Joint Genome Institute"/>
            <person name="Lucas S."/>
            <person name="Copeland A."/>
            <person name="Lapidus A."/>
            <person name="Cheng J.-F."/>
            <person name="Goodwin L."/>
            <person name="Pitluck S."/>
            <person name="Chertkov O."/>
            <person name="Misra M."/>
            <person name="Detter J.C."/>
            <person name="Han C."/>
            <person name="Tapia R."/>
            <person name="Land M."/>
            <person name="Hauser L."/>
            <person name="Kyrpides N."/>
            <person name="Ivanova N."/>
            <person name="Ovchinnikova G."/>
            <person name="Pedersen K."/>
            <person name="Jagevall S."/>
            <person name="Hazen T."/>
            <person name="Woyke T."/>
        </authorList>
    </citation>
    <scope>NUCLEOTIDE SEQUENCE [LARGE SCALE GENOMIC DNA]</scope>
    <source>
        <strain evidence="2">ATCC 700646 / DSM 10631 / Aspo-2</strain>
    </source>
</reference>
<evidence type="ECO:0008006" key="3">
    <source>
        <dbReference type="Google" id="ProtNLM"/>
    </source>
</evidence>
<dbReference type="SUPFAM" id="SSF52833">
    <property type="entry name" value="Thioredoxin-like"/>
    <property type="match status" value="1"/>
</dbReference>
<dbReference type="KEGG" id="das:Daes_2648"/>
<dbReference type="STRING" id="643562.Daes_2648"/>
<organism evidence="1 2">
    <name type="scientific">Pseudodesulfovibrio aespoeensis (strain ATCC 700646 / DSM 10631 / Aspo-2)</name>
    <name type="common">Desulfovibrio aespoeensis</name>
    <dbReference type="NCBI Taxonomy" id="643562"/>
    <lineage>
        <taxon>Bacteria</taxon>
        <taxon>Pseudomonadati</taxon>
        <taxon>Thermodesulfobacteriota</taxon>
        <taxon>Desulfovibrionia</taxon>
        <taxon>Desulfovibrionales</taxon>
        <taxon>Desulfovibrionaceae</taxon>
    </lineage>
</organism>
<name>E6VW84_PSEA9</name>
<gene>
    <name evidence="1" type="ordered locus">Daes_2648</name>
</gene>
<dbReference type="EMBL" id="CP002431">
    <property type="protein sequence ID" value="ADU63644.1"/>
    <property type="molecule type" value="Genomic_DNA"/>
</dbReference>
<dbReference type="RefSeq" id="WP_013515550.1">
    <property type="nucleotide sequence ID" value="NC_014844.1"/>
</dbReference>